<reference evidence="3" key="1">
    <citation type="journal article" date="2019" name="Int. J. Syst. Evol. Microbiol.">
        <title>The Global Catalogue of Microorganisms (GCM) 10K type strain sequencing project: providing services to taxonomists for standard genome sequencing and annotation.</title>
        <authorList>
            <consortium name="The Broad Institute Genomics Platform"/>
            <consortium name="The Broad Institute Genome Sequencing Center for Infectious Disease"/>
            <person name="Wu L."/>
            <person name="Ma J."/>
        </authorList>
    </citation>
    <scope>NUCLEOTIDE SEQUENCE [LARGE SCALE GENOMIC DNA]</scope>
    <source>
        <strain evidence="3">JCM 15592</strain>
    </source>
</reference>
<gene>
    <name evidence="2" type="ORF">GCM10009811_04350</name>
</gene>
<dbReference type="Gene3D" id="3.40.50.1110">
    <property type="entry name" value="SGNH hydrolase"/>
    <property type="match status" value="1"/>
</dbReference>
<dbReference type="InterPro" id="IPR053140">
    <property type="entry name" value="GDSL_Rv0518-like"/>
</dbReference>
<sequence>MTSAPWHRYVAIGDSFTEGMCDPLPEPPDGFRGWADRLAAHLSALAVDAGHEFAYANLAVRGRKLDDVVGPQLDSALTLQPDLVSIVGGGNDILRPSVDLEQVADRLDAAVARIRAMGADVLLATPSDPAKAGIFAALRPRHAAHTANLHSIAGRHGAAVVDVWGLKALQDWRMWADDRIHLTSEGHHRVACAAATALGIPLNNDDWREPLPAANRLGRREALTNHAAWARVHLRPWVQRRLHGRSSGDAISAKRPALAPIAPARLDSEAAARLPC</sequence>
<evidence type="ECO:0000313" key="3">
    <source>
        <dbReference type="Proteomes" id="UP001499938"/>
    </source>
</evidence>
<accession>A0ABP4XHC8</accession>
<name>A0ABP4XHC8_9MICO</name>
<comment type="caution">
    <text evidence="2">The sequence shown here is derived from an EMBL/GenBank/DDBJ whole genome shotgun (WGS) entry which is preliminary data.</text>
</comment>
<dbReference type="EMBL" id="BAAAPO010000006">
    <property type="protein sequence ID" value="GAA1782008.1"/>
    <property type="molecule type" value="Genomic_DNA"/>
</dbReference>
<evidence type="ECO:0000259" key="1">
    <source>
        <dbReference type="Pfam" id="PF13472"/>
    </source>
</evidence>
<organism evidence="2 3">
    <name type="scientific">Nostocoides veronense</name>
    <dbReference type="NCBI Taxonomy" id="330836"/>
    <lineage>
        <taxon>Bacteria</taxon>
        <taxon>Bacillati</taxon>
        <taxon>Actinomycetota</taxon>
        <taxon>Actinomycetes</taxon>
        <taxon>Micrococcales</taxon>
        <taxon>Intrasporangiaceae</taxon>
        <taxon>Nostocoides</taxon>
    </lineage>
</organism>
<dbReference type="CDD" id="cd01832">
    <property type="entry name" value="SGNH_hydrolase_like_1"/>
    <property type="match status" value="1"/>
</dbReference>
<dbReference type="RefSeq" id="WP_344080599.1">
    <property type="nucleotide sequence ID" value="NZ_BAAAPO010000006.1"/>
</dbReference>
<dbReference type="PANTHER" id="PTHR43784">
    <property type="entry name" value="GDSL-LIKE LIPASE/ACYLHYDROLASE, PUTATIVE (AFU_ORTHOLOGUE AFUA_2G00820)-RELATED"/>
    <property type="match status" value="1"/>
</dbReference>
<dbReference type="Pfam" id="PF13472">
    <property type="entry name" value="Lipase_GDSL_2"/>
    <property type="match status" value="1"/>
</dbReference>
<evidence type="ECO:0000313" key="2">
    <source>
        <dbReference type="EMBL" id="GAA1782008.1"/>
    </source>
</evidence>
<dbReference type="InterPro" id="IPR036514">
    <property type="entry name" value="SGNH_hydro_sf"/>
</dbReference>
<dbReference type="InterPro" id="IPR013830">
    <property type="entry name" value="SGNH_hydro"/>
</dbReference>
<dbReference type="SUPFAM" id="SSF52266">
    <property type="entry name" value="SGNH hydrolase"/>
    <property type="match status" value="1"/>
</dbReference>
<keyword evidence="3" id="KW-1185">Reference proteome</keyword>
<protein>
    <submittedName>
        <fullName evidence="2">SGNH/GDSL hydrolase family protein</fullName>
    </submittedName>
</protein>
<proteinExistence type="predicted"/>
<keyword evidence="2" id="KW-0378">Hydrolase</keyword>
<feature type="domain" description="SGNH hydrolase-type esterase" evidence="1">
    <location>
        <begin position="11"/>
        <end position="188"/>
    </location>
</feature>
<dbReference type="PANTHER" id="PTHR43784:SF2">
    <property type="entry name" value="GDSL-LIKE LIPASE_ACYLHYDROLASE, PUTATIVE (AFU_ORTHOLOGUE AFUA_2G00820)-RELATED"/>
    <property type="match status" value="1"/>
</dbReference>
<dbReference type="Proteomes" id="UP001499938">
    <property type="component" value="Unassembled WGS sequence"/>
</dbReference>
<dbReference type="GO" id="GO:0016787">
    <property type="term" value="F:hydrolase activity"/>
    <property type="evidence" value="ECO:0007669"/>
    <property type="project" value="UniProtKB-KW"/>
</dbReference>